<comment type="caution">
    <text evidence="4">The sequence shown here is derived from an EMBL/GenBank/DDBJ whole genome shotgun (WGS) entry which is preliminary data.</text>
</comment>
<keyword evidence="4" id="KW-0378">Hydrolase</keyword>
<gene>
    <name evidence="4" type="ORF">V8N49_15725</name>
</gene>
<evidence type="ECO:0000259" key="3">
    <source>
        <dbReference type="Pfam" id="PF16754"/>
    </source>
</evidence>
<evidence type="ECO:0000256" key="2">
    <source>
        <dbReference type="ARBA" id="ARBA00022638"/>
    </source>
</evidence>
<dbReference type="Proteomes" id="UP001306592">
    <property type="component" value="Unassembled WGS sequence"/>
</dbReference>
<dbReference type="Gene3D" id="1.10.530.40">
    <property type="match status" value="1"/>
</dbReference>
<dbReference type="Pfam" id="PF16754">
    <property type="entry name" value="Pesticin"/>
    <property type="match status" value="1"/>
</dbReference>
<proteinExistence type="predicted"/>
<keyword evidence="1" id="KW-0929">Antimicrobial</keyword>
<keyword evidence="2" id="KW-0081">Bacteriolytic enzyme</keyword>
<dbReference type="InterPro" id="IPR023347">
    <property type="entry name" value="Lysozyme_dom_sf"/>
</dbReference>
<evidence type="ECO:0000313" key="4">
    <source>
        <dbReference type="EMBL" id="MEI2683099.1"/>
    </source>
</evidence>
<dbReference type="InterPro" id="IPR031922">
    <property type="entry name" value="Pesticin_C"/>
</dbReference>
<evidence type="ECO:0000256" key="1">
    <source>
        <dbReference type="ARBA" id="ARBA00022529"/>
    </source>
</evidence>
<evidence type="ECO:0000313" key="5">
    <source>
        <dbReference type="Proteomes" id="UP001306592"/>
    </source>
</evidence>
<keyword evidence="4" id="KW-0326">Glycosidase</keyword>
<reference evidence="4 5" key="1">
    <citation type="submission" date="2024-02" db="EMBL/GenBank/DDBJ databases">
        <title>First report Erwinia aphidicola in onion in Chile.</title>
        <authorList>
            <person name="Valenzuela M."/>
            <person name="Pena M."/>
            <person name="Dutta B."/>
        </authorList>
    </citation>
    <scope>NUCLEOTIDE SEQUENCE [LARGE SCALE GENOMIC DNA]</scope>
    <source>
        <strain evidence="4 5">QCJ3A</strain>
    </source>
</reference>
<dbReference type="EMBL" id="JBANEI010000011">
    <property type="protein sequence ID" value="MEI2683099.1"/>
    <property type="molecule type" value="Genomic_DNA"/>
</dbReference>
<feature type="domain" description="Pesticin C-terminal" evidence="3">
    <location>
        <begin position="27"/>
        <end position="102"/>
    </location>
</feature>
<dbReference type="GO" id="GO:0003796">
    <property type="term" value="F:lysozyme activity"/>
    <property type="evidence" value="ECO:0007669"/>
    <property type="project" value="UniProtKB-EC"/>
</dbReference>
<sequence>MLEPKEGLLTFRAEGNNDSGSAYYSRKIHWPGNRASCSKNNSGVTIGRGLDLGGRSKEEVMHMLAMAGIPKEQAKKIAEGSKLTHCQAGDFVRENRIDVGEITESQQLRIFDSLYQRYSKDAECFYNRHREP</sequence>
<organism evidence="4 5">
    <name type="scientific">Erwinia aphidicola</name>
    <dbReference type="NCBI Taxonomy" id="68334"/>
    <lineage>
        <taxon>Bacteria</taxon>
        <taxon>Pseudomonadati</taxon>
        <taxon>Pseudomonadota</taxon>
        <taxon>Gammaproteobacteria</taxon>
        <taxon>Enterobacterales</taxon>
        <taxon>Erwiniaceae</taxon>
        <taxon>Erwinia</taxon>
    </lineage>
</organism>
<dbReference type="RefSeq" id="WP_336203372.1">
    <property type="nucleotide sequence ID" value="NZ_JBANEI010000011.1"/>
</dbReference>
<keyword evidence="5" id="KW-1185">Reference proteome</keyword>
<protein>
    <submittedName>
        <fullName evidence="4">Pesticin C-terminus-like muramidase</fullName>
        <ecNumber evidence="4">3.2.1.17</ecNumber>
    </submittedName>
</protein>
<accession>A0ABU8DHW6</accession>
<dbReference type="EC" id="3.2.1.17" evidence="4"/>
<name>A0ABU8DHW6_ERWAP</name>